<keyword evidence="6" id="KW-1185">Reference proteome</keyword>
<name>A0ABD0QYR4_CIRMR</name>
<dbReference type="Proteomes" id="UP001529510">
    <property type="component" value="Unassembled WGS sequence"/>
</dbReference>
<evidence type="ECO:0000256" key="1">
    <source>
        <dbReference type="ARBA" id="ARBA00010879"/>
    </source>
</evidence>
<dbReference type="InterPro" id="IPR043502">
    <property type="entry name" value="DNA/RNA_pol_sf"/>
</dbReference>
<feature type="domain" description="Reverse transcriptase" evidence="4">
    <location>
        <begin position="368"/>
        <end position="556"/>
    </location>
</feature>
<dbReference type="SUPFAM" id="SSF56672">
    <property type="entry name" value="DNA/RNA polymerases"/>
    <property type="match status" value="1"/>
</dbReference>
<dbReference type="EMBL" id="JAMKFB020000006">
    <property type="protein sequence ID" value="KAL0190887.1"/>
    <property type="molecule type" value="Genomic_DNA"/>
</dbReference>
<evidence type="ECO:0000256" key="2">
    <source>
        <dbReference type="ARBA" id="ARBA00012180"/>
    </source>
</evidence>
<sequence length="648" mass="71734">MSTEAPAAPNPLTESVNALKAAFQPTPAPPSASGSQMAMPATFAGEAAECSSFLLQVNLFIQMQPQMFPSENAKVAFLISLLTGKALQWAKAIWNSDNPIIHSYEQFTSHFSEVFSTTTSTLTTSDQLFHLQQGTTSVNDYTLHFRTLAAASGWNETALLGGYRQGLNLDPGRNHLSCAITYSGSYGNFISQDCLNQLQLPCRHHFQVLAVKTIQGKPLGRGTVRHFVTMHHSTSRTVSLGRDAVSGTGGFHHQNIVQNSAGAPVIIIRWSEHCQTNCLVNLPHSPSVPVLLSSTQVESPEPSFTPEIPAEYMAFQDVFNKQAATHLPPHRPWDCAIELLPGAQLPKGLVYPLSIPERQAMEYIAEALSQGFIQPSTSPAASSFFFVGKKDGGLRPCIDYRQLNSQIRQQPYLLPLVPAALEELCGAQVFTKLDLRSAYNLVRIRAGDSWKTAFVTPTGHYEYRVMPYGLSISPSVFQTFMNEVFREFLHRFFVVYIDDILIYSRILAEHRQHVQQFLGYINAEGMQIDQGKVSAIQEWPQPLTVKELQCFLGFSNFYRHFIQNYSSITAPLTSLLRGKPKTLIWNPAAHKAFQRLKEIFSTAPLLRHPDPELPFKVEVDASTTGVGAVVSEPPASLLSPPSLCILFP</sequence>
<comment type="caution">
    <text evidence="5">The sequence shown here is derived from an EMBL/GenBank/DDBJ whole genome shotgun (WGS) entry which is preliminary data.</text>
</comment>
<dbReference type="Gene3D" id="3.30.70.270">
    <property type="match status" value="2"/>
</dbReference>
<dbReference type="PROSITE" id="PS50878">
    <property type="entry name" value="RT_POL"/>
    <property type="match status" value="1"/>
</dbReference>
<organism evidence="5 6">
    <name type="scientific">Cirrhinus mrigala</name>
    <name type="common">Mrigala</name>
    <dbReference type="NCBI Taxonomy" id="683832"/>
    <lineage>
        <taxon>Eukaryota</taxon>
        <taxon>Metazoa</taxon>
        <taxon>Chordata</taxon>
        <taxon>Craniata</taxon>
        <taxon>Vertebrata</taxon>
        <taxon>Euteleostomi</taxon>
        <taxon>Actinopterygii</taxon>
        <taxon>Neopterygii</taxon>
        <taxon>Teleostei</taxon>
        <taxon>Ostariophysi</taxon>
        <taxon>Cypriniformes</taxon>
        <taxon>Cyprinidae</taxon>
        <taxon>Labeoninae</taxon>
        <taxon>Labeonini</taxon>
        <taxon>Cirrhinus</taxon>
    </lineage>
</organism>
<dbReference type="InterPro" id="IPR005162">
    <property type="entry name" value="Retrotrans_gag_dom"/>
</dbReference>
<dbReference type="Pfam" id="PF03732">
    <property type="entry name" value="Retrotrans_gag"/>
    <property type="match status" value="1"/>
</dbReference>
<dbReference type="CDD" id="cd01647">
    <property type="entry name" value="RT_LTR"/>
    <property type="match status" value="1"/>
</dbReference>
<dbReference type="InterPro" id="IPR000477">
    <property type="entry name" value="RT_dom"/>
</dbReference>
<keyword evidence="3" id="KW-0511">Multifunctional enzyme</keyword>
<dbReference type="InterPro" id="IPR041577">
    <property type="entry name" value="RT_RNaseH_2"/>
</dbReference>
<evidence type="ECO:0000313" key="5">
    <source>
        <dbReference type="EMBL" id="KAL0190887.1"/>
    </source>
</evidence>
<dbReference type="Pfam" id="PF17919">
    <property type="entry name" value="RT_RNaseH_2"/>
    <property type="match status" value="1"/>
</dbReference>
<dbReference type="GO" id="GO:0004523">
    <property type="term" value="F:RNA-DNA hybrid ribonuclease activity"/>
    <property type="evidence" value="ECO:0007669"/>
    <property type="project" value="UniProtKB-EC"/>
</dbReference>
<accession>A0ABD0QYR4</accession>
<evidence type="ECO:0000256" key="3">
    <source>
        <dbReference type="ARBA" id="ARBA00023268"/>
    </source>
</evidence>
<proteinExistence type="inferred from homology"/>
<protein>
    <recommendedName>
        <fullName evidence="2">ribonuclease H</fullName>
        <ecNumber evidence="2">3.1.26.4</ecNumber>
    </recommendedName>
</protein>
<feature type="non-terminal residue" evidence="5">
    <location>
        <position position="648"/>
    </location>
</feature>
<dbReference type="InterPro" id="IPR050951">
    <property type="entry name" value="Retrovirus_Pol_polyprotein"/>
</dbReference>
<evidence type="ECO:0000259" key="4">
    <source>
        <dbReference type="PROSITE" id="PS50878"/>
    </source>
</evidence>
<gene>
    <name evidence="5" type="ORF">M9458_013585</name>
</gene>
<dbReference type="FunFam" id="3.30.70.270:FF:000020">
    <property type="entry name" value="Transposon Tf2-6 polyprotein-like Protein"/>
    <property type="match status" value="1"/>
</dbReference>
<dbReference type="InterPro" id="IPR043128">
    <property type="entry name" value="Rev_trsase/Diguanyl_cyclase"/>
</dbReference>
<dbReference type="Gene3D" id="3.10.10.10">
    <property type="entry name" value="HIV Type 1 Reverse Transcriptase, subunit A, domain 1"/>
    <property type="match status" value="1"/>
</dbReference>
<evidence type="ECO:0000313" key="6">
    <source>
        <dbReference type="Proteomes" id="UP001529510"/>
    </source>
</evidence>
<dbReference type="EC" id="3.1.26.4" evidence="2"/>
<comment type="similarity">
    <text evidence="1">Belongs to the beta type-B retroviral polymerase family. HERV class-II K(HML-2) pol subfamily.</text>
</comment>
<dbReference type="PANTHER" id="PTHR37984">
    <property type="entry name" value="PROTEIN CBG26694"/>
    <property type="match status" value="1"/>
</dbReference>
<reference evidence="5 6" key="1">
    <citation type="submission" date="2024-05" db="EMBL/GenBank/DDBJ databases">
        <title>Genome sequencing and assembly of Indian major carp, Cirrhinus mrigala (Hamilton, 1822).</title>
        <authorList>
            <person name="Mohindra V."/>
            <person name="Chowdhury L.M."/>
            <person name="Lal K."/>
            <person name="Jena J.K."/>
        </authorList>
    </citation>
    <scope>NUCLEOTIDE SEQUENCE [LARGE SCALE GENOMIC DNA]</scope>
    <source>
        <strain evidence="5">CM1030</strain>
        <tissue evidence="5">Blood</tissue>
    </source>
</reference>
<dbReference type="Pfam" id="PF00078">
    <property type="entry name" value="RVT_1"/>
    <property type="match status" value="1"/>
</dbReference>
<dbReference type="AlphaFoldDB" id="A0ABD0QYR4"/>
<dbReference type="PANTHER" id="PTHR37984:SF5">
    <property type="entry name" value="PROTEIN NYNRIN-LIKE"/>
    <property type="match status" value="1"/>
</dbReference>